<dbReference type="EMBL" id="CP009788">
    <property type="protein sequence ID" value="AJE02072.1"/>
    <property type="molecule type" value="Genomic_DNA"/>
</dbReference>
<protein>
    <submittedName>
        <fullName evidence="1">Transcriptional regulator</fullName>
    </submittedName>
</protein>
<name>A0A0B5B6A6_9BACT</name>
<dbReference type="STRING" id="345632.GPICK_00585"/>
<accession>A0A0B5B6A6</accession>
<proteinExistence type="predicted"/>
<dbReference type="AlphaFoldDB" id="A0A0B5B6A6"/>
<dbReference type="InterPro" id="IPR009387">
    <property type="entry name" value="HigB-2"/>
</dbReference>
<dbReference type="PIRSF" id="PIRSF039032">
    <property type="entry name" value="HigB-2"/>
    <property type="match status" value="1"/>
</dbReference>
<organism evidence="1 2">
    <name type="scientific">Geobacter pickeringii</name>
    <dbReference type="NCBI Taxonomy" id="345632"/>
    <lineage>
        <taxon>Bacteria</taxon>
        <taxon>Pseudomonadati</taxon>
        <taxon>Thermodesulfobacteriota</taxon>
        <taxon>Desulfuromonadia</taxon>
        <taxon>Geobacterales</taxon>
        <taxon>Geobacteraceae</taxon>
        <taxon>Geobacter</taxon>
    </lineage>
</organism>
<dbReference type="KEGG" id="gpi:GPICK_00585"/>
<evidence type="ECO:0000313" key="1">
    <source>
        <dbReference type="EMBL" id="AJE02072.1"/>
    </source>
</evidence>
<reference evidence="1 2" key="1">
    <citation type="journal article" date="2015" name="Genome Announc.">
        <title>Complete Genome of Geobacter pickeringii G13T, a Metal-Reducing Isolate from Sedimentary Kaolin Deposits.</title>
        <authorList>
            <person name="Badalamenti J.P."/>
            <person name="Bond D.R."/>
        </authorList>
    </citation>
    <scope>NUCLEOTIDE SEQUENCE [LARGE SCALE GENOMIC DNA]</scope>
    <source>
        <strain evidence="1 2">G13</strain>
    </source>
</reference>
<dbReference type="Proteomes" id="UP000057609">
    <property type="component" value="Chromosome"/>
</dbReference>
<gene>
    <name evidence="1" type="ORF">GPICK_00585</name>
</gene>
<keyword evidence="2" id="KW-1185">Reference proteome</keyword>
<dbReference type="OrthoDB" id="197283at2"/>
<dbReference type="HOGENOM" id="CLU_110687_1_2_7"/>
<evidence type="ECO:0000313" key="2">
    <source>
        <dbReference type="Proteomes" id="UP000057609"/>
    </source>
</evidence>
<sequence length="112" mass="12634">MPYIETMITFVESPLFTKQVHDYLTDDEYRVFQAFLAVSPDSGDVVRGSGGVRKVRWNRRGTGKSGGVRVLYFARSEAGEIWLLLIYAKSAVDSIPGHILKALKEEMEHATR</sequence>